<evidence type="ECO:0000259" key="18">
    <source>
        <dbReference type="PROSITE" id="PS50929"/>
    </source>
</evidence>
<reference evidence="19 20" key="1">
    <citation type="submission" date="2022-09" db="EMBL/GenBank/DDBJ databases">
        <authorList>
            <person name="Palmer J.M."/>
        </authorList>
    </citation>
    <scope>NUCLEOTIDE SEQUENCE [LARGE SCALE GENOMIC DNA]</scope>
    <source>
        <strain evidence="19 20">DSM 7382</strain>
    </source>
</reference>
<protein>
    <recommendedName>
        <fullName evidence="14">ABC multidrug transporter MDR1</fullName>
    </recommendedName>
</protein>
<dbReference type="InterPro" id="IPR003593">
    <property type="entry name" value="AAA+_ATPase"/>
</dbReference>
<gene>
    <name evidence="19" type="ORF">QCA50_015239</name>
</gene>
<dbReference type="FunFam" id="1.20.1560.10:FF:000009">
    <property type="entry name" value="ABC transporter B family member 1"/>
    <property type="match status" value="1"/>
</dbReference>
<evidence type="ECO:0000313" key="20">
    <source>
        <dbReference type="Proteomes" id="UP001385951"/>
    </source>
</evidence>
<dbReference type="Gene3D" id="3.40.50.300">
    <property type="entry name" value="P-loop containing nucleotide triphosphate hydrolases"/>
    <property type="match status" value="2"/>
</dbReference>
<evidence type="ECO:0000256" key="15">
    <source>
        <dbReference type="SAM" id="MobiDB-lite"/>
    </source>
</evidence>
<keyword evidence="20" id="KW-1185">Reference proteome</keyword>
<dbReference type="PROSITE" id="PS50893">
    <property type="entry name" value="ABC_TRANSPORTER_2"/>
    <property type="match status" value="2"/>
</dbReference>
<keyword evidence="8 16" id="KW-1133">Transmembrane helix</keyword>
<feature type="domain" description="ABC transporter" evidence="17">
    <location>
        <begin position="1083"/>
        <end position="1323"/>
    </location>
</feature>
<evidence type="ECO:0000256" key="11">
    <source>
        <dbReference type="ARBA" id="ARBA00047823"/>
    </source>
</evidence>
<keyword evidence="7" id="KW-0067">ATP-binding</keyword>
<feature type="transmembrane region" description="Helical" evidence="16">
    <location>
        <begin position="248"/>
        <end position="269"/>
    </location>
</feature>
<dbReference type="CDD" id="cd03249">
    <property type="entry name" value="ABC_MTABC3_MDL1_MDL2"/>
    <property type="match status" value="2"/>
</dbReference>
<evidence type="ECO:0000256" key="9">
    <source>
        <dbReference type="ARBA" id="ARBA00023136"/>
    </source>
</evidence>
<feature type="transmembrane region" description="Helical" evidence="16">
    <location>
        <begin position="325"/>
        <end position="349"/>
    </location>
</feature>
<evidence type="ECO:0000256" key="7">
    <source>
        <dbReference type="ARBA" id="ARBA00022840"/>
    </source>
</evidence>
<evidence type="ECO:0000256" key="6">
    <source>
        <dbReference type="ARBA" id="ARBA00022741"/>
    </source>
</evidence>
<organism evidence="19 20">
    <name type="scientific">Cerrena zonata</name>
    <dbReference type="NCBI Taxonomy" id="2478898"/>
    <lineage>
        <taxon>Eukaryota</taxon>
        <taxon>Fungi</taxon>
        <taxon>Dikarya</taxon>
        <taxon>Basidiomycota</taxon>
        <taxon>Agaricomycotina</taxon>
        <taxon>Agaricomycetes</taxon>
        <taxon>Polyporales</taxon>
        <taxon>Cerrenaceae</taxon>
        <taxon>Cerrena</taxon>
    </lineage>
</organism>
<accession>A0AAW0FW38</accession>
<dbReference type="GO" id="GO:0005743">
    <property type="term" value="C:mitochondrial inner membrane"/>
    <property type="evidence" value="ECO:0007669"/>
    <property type="project" value="TreeGrafter"/>
</dbReference>
<feature type="transmembrane region" description="Helical" evidence="16">
    <location>
        <begin position="150"/>
        <end position="171"/>
    </location>
</feature>
<feature type="transmembrane region" description="Helical" evidence="16">
    <location>
        <begin position="907"/>
        <end position="926"/>
    </location>
</feature>
<comment type="caution">
    <text evidence="19">The sequence shown here is derived from an EMBL/GenBank/DDBJ whole genome shotgun (WGS) entry which is preliminary data.</text>
</comment>
<feature type="transmembrane region" description="Helical" evidence="16">
    <location>
        <begin position="984"/>
        <end position="1008"/>
    </location>
</feature>
<dbReference type="Pfam" id="PF00005">
    <property type="entry name" value="ABC_tran"/>
    <property type="match status" value="2"/>
</dbReference>
<evidence type="ECO:0000313" key="19">
    <source>
        <dbReference type="EMBL" id="KAK7681507.1"/>
    </source>
</evidence>
<feature type="compositionally biased region" description="Acidic residues" evidence="15">
    <location>
        <begin position="686"/>
        <end position="698"/>
    </location>
</feature>
<comment type="catalytic activity">
    <reaction evidence="13">
        <text>itraconazole(in) + ATP + H2O = itraconazole(out) + ADP + phosphate + H(+)</text>
        <dbReference type="Rhea" id="RHEA:33503"/>
        <dbReference type="ChEBI" id="CHEBI:6076"/>
        <dbReference type="ChEBI" id="CHEBI:15377"/>
        <dbReference type="ChEBI" id="CHEBI:15378"/>
        <dbReference type="ChEBI" id="CHEBI:30616"/>
        <dbReference type="ChEBI" id="CHEBI:43474"/>
        <dbReference type="ChEBI" id="CHEBI:456216"/>
    </reaction>
    <physiologicalReaction direction="left-to-right" evidence="13">
        <dbReference type="Rhea" id="RHEA:33504"/>
    </physiologicalReaction>
</comment>
<comment type="similarity">
    <text evidence="2">Belongs to the ABC transporter superfamily. ABCB family. Multidrug resistance exporter (TC 3.A.1.201) subfamily.</text>
</comment>
<dbReference type="InterPro" id="IPR036640">
    <property type="entry name" value="ABC1_TM_sf"/>
</dbReference>
<dbReference type="GO" id="GO:0090374">
    <property type="term" value="P:oligopeptide export from mitochondrion"/>
    <property type="evidence" value="ECO:0007669"/>
    <property type="project" value="TreeGrafter"/>
</dbReference>
<feature type="region of interest" description="Disordered" evidence="15">
    <location>
        <begin position="678"/>
        <end position="720"/>
    </location>
</feature>
<evidence type="ECO:0000256" key="14">
    <source>
        <dbReference type="ARBA" id="ARBA00071954"/>
    </source>
</evidence>
<evidence type="ECO:0000256" key="16">
    <source>
        <dbReference type="SAM" id="Phobius"/>
    </source>
</evidence>
<feature type="transmembrane region" description="Helical" evidence="16">
    <location>
        <begin position="80"/>
        <end position="100"/>
    </location>
</feature>
<evidence type="ECO:0000256" key="3">
    <source>
        <dbReference type="ARBA" id="ARBA00022448"/>
    </source>
</evidence>
<dbReference type="GO" id="GO:0005886">
    <property type="term" value="C:plasma membrane"/>
    <property type="evidence" value="ECO:0007669"/>
    <property type="project" value="UniProtKB-SubCell"/>
</dbReference>
<evidence type="ECO:0000256" key="13">
    <source>
        <dbReference type="ARBA" id="ARBA00051750"/>
    </source>
</evidence>
<feature type="transmembrane region" description="Helical" evidence="16">
    <location>
        <begin position="361"/>
        <end position="381"/>
    </location>
</feature>
<feature type="domain" description="ABC transmembrane type-1" evidence="18">
    <location>
        <begin position="84"/>
        <end position="390"/>
    </location>
</feature>
<feature type="transmembrane region" description="Helical" evidence="16">
    <location>
        <begin position="760"/>
        <end position="784"/>
    </location>
</feature>
<evidence type="ECO:0000256" key="8">
    <source>
        <dbReference type="ARBA" id="ARBA00022989"/>
    </source>
</evidence>
<comment type="catalytic activity">
    <reaction evidence="12">
        <text>fluconazole(in) + ATP + H2O = fluconazole(out) + ADP + phosphate + H(+)</text>
        <dbReference type="Rhea" id="RHEA:61916"/>
        <dbReference type="ChEBI" id="CHEBI:15377"/>
        <dbReference type="ChEBI" id="CHEBI:15378"/>
        <dbReference type="ChEBI" id="CHEBI:30616"/>
        <dbReference type="ChEBI" id="CHEBI:43474"/>
        <dbReference type="ChEBI" id="CHEBI:46081"/>
        <dbReference type="ChEBI" id="CHEBI:456216"/>
    </reaction>
    <physiologicalReaction direction="left-to-right" evidence="12">
        <dbReference type="Rhea" id="RHEA:61917"/>
    </physiologicalReaction>
</comment>
<dbReference type="CDD" id="cd18577">
    <property type="entry name" value="ABC_6TM_Pgp_ABCB1_D1_like"/>
    <property type="match status" value="1"/>
</dbReference>
<keyword evidence="10" id="KW-0325">Glycoprotein</keyword>
<name>A0AAW0FW38_9APHY</name>
<dbReference type="Gene3D" id="1.20.1560.10">
    <property type="entry name" value="ABC transporter type 1, transmembrane domain"/>
    <property type="match status" value="1"/>
</dbReference>
<keyword evidence="9 16" id="KW-0472">Membrane</keyword>
<evidence type="ECO:0000259" key="17">
    <source>
        <dbReference type="PROSITE" id="PS50893"/>
    </source>
</evidence>
<sequence length="1329" mass="144815">MTSPTPLSEANEKVESTNVPEIPKETRVKKKGFFSKQSNDSGSIDEKHVPLEPLGEPTKKKEIPPASFTSLFRFTTRKELFFNFLGLIAAAGAGAAQPLMSLLFGNLTQDFIEFQGVAAYAQDPNNATAQAQLPIAQASFRHTAALDASYLVYIGLGMFVCTFIYMYIWVYTGEVNAKRLRENYLQAVLRQDIAYFDNVGAGEVTTRIQTDTHLVQQGTSEKVALVVSFISAFVTGFILAYVRSWRLALALSSILPCIAIMGGLMNKFVSTYMQLSLKHVAEGGTLAEEVISTVRTAQAFGTQKILSDLYDTHIASAFQADMKGAAWHGGGLGVFFFVIYSAYALAFNFGTTLINRGEADAGIVINVFLAILIGSFSLALLAPEMQAITHACGAAAKLYDTIDRVPAIDSSYEGGLKPEKVLGEISLENIKFNYPSRPDVQIVKDLSITFPAGKTIALVGASGSGKSTVISLVERFYDPLEGTVKLDGVDLKELNLKWLRSQIGLVSQEPTLFATTIKQNVAHGLINTVHEHASDEEKMALIKEACIKANADGFISKLPLGYETMVGERGFLLSGGQKQRIAIARAIVSDPSILLLDEATSALDTQSEGIVQNALDKAAAGRTTITIAHRLSTIKDADRIYVMGGGVVLESGTHNELLADAEGAYARLVAAQRLRDAREKQVQGDGDSDTAASDEADDLEKQAAEEVPLGRTNTRKSGRSLASEILEQRNKEKASGQKDYSMPYLFMRMGRINRESWKKYLIAAIAAALTGMVYPAFGIVYAKGVTAFGEFDKNQRRHDGDRNALYFFIIALVSTCTITIQNGLFAQSAAELTCKLRSLSFRAILRQDIEYFDKDEHSTGQLTSMLSDNPQKISGLAGITLGAIVQSIATLVAGFIIGLVFAWKLGLVGIACTPLLVSAGYIRLRVVVLKDQENKREHENSAQLACEAAASIRTVASLTREDDCCRMYSESLEEPLRRSNRTALYSNLIFALSQSMTFYVIALVFWYGSRLVSQFEVSTFHFFIALMSTTFGAIQAGNVFSFVPDISSAKGAASDLIDLLDSVPEVDAESTEGNIPQNVQGRIRFEGVHFRYPTRAGVRVLRDLNLTVEPGTYVALVGASGCGKSTTIQLIERFYDPQAGTVFLDEQPIQDFNVSEYRKHIALVSQEPTLYAGTIRFNILLGATKPESEVTQEEIEEACRNANILDFIQSLPQGFDTEVGGKGSQLSGGQKQRIAIARALLRNPKVLLLDEATSALDSTSEKVVQEALDRAAKGRTTLAIAHRLSTIQNADRIYFIKDGAVSESGTHDELLSLKGGYYEYVQLQALSKN</sequence>
<feature type="region of interest" description="Disordered" evidence="15">
    <location>
        <begin position="1"/>
        <end position="60"/>
    </location>
</feature>
<evidence type="ECO:0000256" key="4">
    <source>
        <dbReference type="ARBA" id="ARBA00022692"/>
    </source>
</evidence>
<dbReference type="InterPro" id="IPR039421">
    <property type="entry name" value="Type_1_exporter"/>
</dbReference>
<feature type="transmembrane region" description="Helical" evidence="16">
    <location>
        <begin position="875"/>
        <end position="901"/>
    </location>
</feature>
<proteinExistence type="inferred from homology"/>
<dbReference type="InterPro" id="IPR011527">
    <property type="entry name" value="ABC1_TM_dom"/>
</dbReference>
<dbReference type="GO" id="GO:0009636">
    <property type="term" value="P:response to toxic substance"/>
    <property type="evidence" value="ECO:0007669"/>
    <property type="project" value="UniProtKB-ARBA"/>
</dbReference>
<keyword evidence="5" id="KW-0677">Repeat</keyword>
<comment type="subcellular location">
    <subcellularLocation>
        <location evidence="1">Cell membrane</location>
        <topology evidence="1">Multi-pass membrane protein</topology>
    </subcellularLocation>
</comment>
<dbReference type="SUPFAM" id="SSF90123">
    <property type="entry name" value="ABC transporter transmembrane region"/>
    <property type="match status" value="2"/>
</dbReference>
<dbReference type="GO" id="GO:0015421">
    <property type="term" value="F:ABC-type oligopeptide transporter activity"/>
    <property type="evidence" value="ECO:0007669"/>
    <property type="project" value="TreeGrafter"/>
</dbReference>
<dbReference type="Pfam" id="PF00664">
    <property type="entry name" value="ABC_membrane"/>
    <property type="match status" value="2"/>
</dbReference>
<feature type="domain" description="ABC transporter" evidence="17">
    <location>
        <begin position="425"/>
        <end position="670"/>
    </location>
</feature>
<dbReference type="SMART" id="SM00382">
    <property type="entry name" value="AAA"/>
    <property type="match status" value="2"/>
</dbReference>
<keyword evidence="4 16" id="KW-0812">Transmembrane</keyword>
<dbReference type="FunFam" id="3.40.50.300:FF:001370">
    <property type="entry name" value="p-GlycoProtein related"/>
    <property type="match status" value="1"/>
</dbReference>
<dbReference type="FunFam" id="1.20.1560.10:FF:000102">
    <property type="entry name" value="ABC multidrug transporter Mdr1"/>
    <property type="match status" value="1"/>
</dbReference>
<dbReference type="SUPFAM" id="SSF52540">
    <property type="entry name" value="P-loop containing nucleoside triphosphate hydrolases"/>
    <property type="match status" value="2"/>
</dbReference>
<feature type="domain" description="ABC transmembrane type-1" evidence="18">
    <location>
        <begin position="761"/>
        <end position="1048"/>
    </location>
</feature>
<dbReference type="EMBL" id="JASBNA010000040">
    <property type="protein sequence ID" value="KAK7681507.1"/>
    <property type="molecule type" value="Genomic_DNA"/>
</dbReference>
<dbReference type="GO" id="GO:0016887">
    <property type="term" value="F:ATP hydrolysis activity"/>
    <property type="evidence" value="ECO:0007669"/>
    <property type="project" value="InterPro"/>
</dbReference>
<dbReference type="Proteomes" id="UP001385951">
    <property type="component" value="Unassembled WGS sequence"/>
</dbReference>
<feature type="transmembrane region" description="Helical" evidence="16">
    <location>
        <begin position="1020"/>
        <end position="1040"/>
    </location>
</feature>
<evidence type="ECO:0000256" key="10">
    <source>
        <dbReference type="ARBA" id="ARBA00023180"/>
    </source>
</evidence>
<evidence type="ECO:0000256" key="1">
    <source>
        <dbReference type="ARBA" id="ARBA00004651"/>
    </source>
</evidence>
<dbReference type="InterPro" id="IPR027417">
    <property type="entry name" value="P-loop_NTPase"/>
</dbReference>
<dbReference type="PANTHER" id="PTHR43394:SF27">
    <property type="entry name" value="ATP-DEPENDENT TRANSLOCASE ABCB1-LIKE"/>
    <property type="match status" value="1"/>
</dbReference>
<evidence type="ECO:0000256" key="2">
    <source>
        <dbReference type="ARBA" id="ARBA00007577"/>
    </source>
</evidence>
<dbReference type="PROSITE" id="PS50929">
    <property type="entry name" value="ABC_TM1F"/>
    <property type="match status" value="2"/>
</dbReference>
<feature type="transmembrane region" description="Helical" evidence="16">
    <location>
        <begin position="804"/>
        <end position="825"/>
    </location>
</feature>
<dbReference type="PROSITE" id="PS00211">
    <property type="entry name" value="ABC_TRANSPORTER_1"/>
    <property type="match status" value="2"/>
</dbReference>
<evidence type="ECO:0000256" key="5">
    <source>
        <dbReference type="ARBA" id="ARBA00022737"/>
    </source>
</evidence>
<dbReference type="PANTHER" id="PTHR43394">
    <property type="entry name" value="ATP-DEPENDENT PERMEASE MDL1, MITOCHONDRIAL"/>
    <property type="match status" value="1"/>
</dbReference>
<dbReference type="InterPro" id="IPR017871">
    <property type="entry name" value="ABC_transporter-like_CS"/>
</dbReference>
<comment type="catalytic activity">
    <reaction evidence="11">
        <text>voriconazole(in) + ATP + H2O = voriconazole(out) + ADP + phosphate + H(+)</text>
        <dbReference type="Rhea" id="RHEA:61912"/>
        <dbReference type="ChEBI" id="CHEBI:10023"/>
        <dbReference type="ChEBI" id="CHEBI:15377"/>
        <dbReference type="ChEBI" id="CHEBI:15378"/>
        <dbReference type="ChEBI" id="CHEBI:30616"/>
        <dbReference type="ChEBI" id="CHEBI:43474"/>
        <dbReference type="ChEBI" id="CHEBI:456216"/>
    </reaction>
    <physiologicalReaction direction="left-to-right" evidence="11">
        <dbReference type="Rhea" id="RHEA:61913"/>
    </physiologicalReaction>
</comment>
<evidence type="ECO:0000256" key="12">
    <source>
        <dbReference type="ARBA" id="ARBA00047981"/>
    </source>
</evidence>
<keyword evidence="6" id="KW-0547">Nucleotide-binding</keyword>
<dbReference type="InterPro" id="IPR003439">
    <property type="entry name" value="ABC_transporter-like_ATP-bd"/>
</dbReference>
<dbReference type="GO" id="GO:0005524">
    <property type="term" value="F:ATP binding"/>
    <property type="evidence" value="ECO:0007669"/>
    <property type="project" value="UniProtKB-KW"/>
</dbReference>
<feature type="transmembrane region" description="Helical" evidence="16">
    <location>
        <begin position="223"/>
        <end position="242"/>
    </location>
</feature>
<dbReference type="CDD" id="cd18578">
    <property type="entry name" value="ABC_6TM_Pgp_ABCB1_D2_like"/>
    <property type="match status" value="1"/>
</dbReference>
<keyword evidence="3" id="KW-0813">Transport</keyword>
<dbReference type="FunFam" id="3.40.50.300:FF:000066">
    <property type="entry name" value="ABC transporter B family member 1"/>
    <property type="match status" value="1"/>
</dbReference>